<feature type="transmembrane region" description="Helical" evidence="7">
    <location>
        <begin position="21"/>
        <end position="39"/>
    </location>
</feature>
<accession>A0A7G6VSZ4</accession>
<protein>
    <submittedName>
        <fullName evidence="8">Lipopolysaccharide biosynthesis protein</fullName>
    </submittedName>
</protein>
<keyword evidence="5 7" id="KW-1133">Transmembrane helix</keyword>
<feature type="transmembrane region" description="Helical" evidence="7">
    <location>
        <begin position="380"/>
        <end position="400"/>
    </location>
</feature>
<evidence type="ECO:0000256" key="7">
    <source>
        <dbReference type="SAM" id="Phobius"/>
    </source>
</evidence>
<feature type="transmembrane region" description="Helical" evidence="7">
    <location>
        <begin position="420"/>
        <end position="439"/>
    </location>
</feature>
<name>A0A7G6VSZ4_9SPHN</name>
<feature type="transmembrane region" description="Helical" evidence="7">
    <location>
        <begin position="358"/>
        <end position="374"/>
    </location>
</feature>
<dbReference type="EMBL" id="CP060052">
    <property type="protein sequence ID" value="QNE04859.1"/>
    <property type="molecule type" value="Genomic_DNA"/>
</dbReference>
<dbReference type="PANTHER" id="PTHR30250">
    <property type="entry name" value="PST FAMILY PREDICTED COLANIC ACID TRANSPORTER"/>
    <property type="match status" value="1"/>
</dbReference>
<organism evidence="8 9">
    <name type="scientific">Croceicoccus marinus</name>
    <dbReference type="NCBI Taxonomy" id="450378"/>
    <lineage>
        <taxon>Bacteria</taxon>
        <taxon>Pseudomonadati</taxon>
        <taxon>Pseudomonadota</taxon>
        <taxon>Alphaproteobacteria</taxon>
        <taxon>Sphingomonadales</taxon>
        <taxon>Erythrobacteraceae</taxon>
        <taxon>Croceicoccus</taxon>
    </lineage>
</organism>
<feature type="transmembrane region" description="Helical" evidence="7">
    <location>
        <begin position="318"/>
        <end position="337"/>
    </location>
</feature>
<evidence type="ECO:0000313" key="9">
    <source>
        <dbReference type="Proteomes" id="UP000515297"/>
    </source>
</evidence>
<dbReference type="InterPro" id="IPR050833">
    <property type="entry name" value="Poly_Biosynth_Transport"/>
</dbReference>
<feature type="transmembrane region" description="Helical" evidence="7">
    <location>
        <begin position="45"/>
        <end position="69"/>
    </location>
</feature>
<evidence type="ECO:0000256" key="6">
    <source>
        <dbReference type="ARBA" id="ARBA00023136"/>
    </source>
</evidence>
<gene>
    <name evidence="8" type="ORF">H4O24_13175</name>
</gene>
<evidence type="ECO:0000256" key="3">
    <source>
        <dbReference type="ARBA" id="ARBA00022475"/>
    </source>
</evidence>
<dbReference type="Proteomes" id="UP000515297">
    <property type="component" value="Chromosome"/>
</dbReference>
<comment type="subcellular location">
    <subcellularLocation>
        <location evidence="1">Cell membrane</location>
        <topology evidence="1">Multi-pass membrane protein</topology>
    </subcellularLocation>
</comment>
<reference evidence="8 9" key="1">
    <citation type="submission" date="2020-08" db="EMBL/GenBank/DDBJ databases">
        <authorList>
            <person name="Liu G."/>
            <person name="Sun C."/>
        </authorList>
    </citation>
    <scope>NUCLEOTIDE SEQUENCE [LARGE SCALE GENOMIC DNA]</scope>
    <source>
        <strain evidence="8 9">OT19</strain>
    </source>
</reference>
<proteinExistence type="inferred from homology"/>
<dbReference type="Pfam" id="PF13440">
    <property type="entry name" value="Polysacc_synt_3"/>
    <property type="match status" value="1"/>
</dbReference>
<feature type="transmembrane region" description="Helical" evidence="7">
    <location>
        <begin position="90"/>
        <end position="108"/>
    </location>
</feature>
<dbReference type="RefSeq" id="WP_185884098.1">
    <property type="nucleotide sequence ID" value="NZ_CP060052.1"/>
</dbReference>
<dbReference type="AlphaFoldDB" id="A0A7G6VSZ4"/>
<keyword evidence="6 7" id="KW-0472">Membrane</keyword>
<evidence type="ECO:0000256" key="5">
    <source>
        <dbReference type="ARBA" id="ARBA00022989"/>
    </source>
</evidence>
<keyword evidence="4 7" id="KW-0812">Transmembrane</keyword>
<dbReference type="GO" id="GO:0005886">
    <property type="term" value="C:plasma membrane"/>
    <property type="evidence" value="ECO:0007669"/>
    <property type="project" value="UniProtKB-SubCell"/>
</dbReference>
<feature type="transmembrane region" description="Helical" evidence="7">
    <location>
        <begin position="289"/>
        <end position="306"/>
    </location>
</feature>
<feature type="transmembrane region" description="Helical" evidence="7">
    <location>
        <begin position="451"/>
        <end position="476"/>
    </location>
</feature>
<comment type="similarity">
    <text evidence="2">Belongs to the polysaccharide synthase family.</text>
</comment>
<dbReference type="PANTHER" id="PTHR30250:SF10">
    <property type="entry name" value="LIPOPOLYSACCHARIDE BIOSYNTHESIS PROTEIN WZXC"/>
    <property type="match status" value="1"/>
</dbReference>
<evidence type="ECO:0000256" key="4">
    <source>
        <dbReference type="ARBA" id="ARBA00022692"/>
    </source>
</evidence>
<evidence type="ECO:0000313" key="8">
    <source>
        <dbReference type="EMBL" id="QNE04859.1"/>
    </source>
</evidence>
<evidence type="ECO:0000256" key="1">
    <source>
        <dbReference type="ARBA" id="ARBA00004651"/>
    </source>
</evidence>
<evidence type="ECO:0000256" key="2">
    <source>
        <dbReference type="ARBA" id="ARBA00007430"/>
    </source>
</evidence>
<sequence length="503" mass="54932">MSSNNRSRLYKGAGWVGATRILMNLIAFVSTIVLARLLLPDDFGIVAIAESISVIVTSVTELSLAKALIQHSDPRRRHFDTAWTLNITRSMILGGVVAAISVPVAAAYGDERLVPLLIVLGATVVASGLDNPKVVIFQRNLVFWQETLLGVIPKLLGFISALAIAVIFESFWALVAGSVVAQVSRIAISYILAPYLPRLTFAAYRELLSFSIWLTFSELIKTVNFRSDTLVLGAFVGPTPLGYYSYGGKLAYLPVRESLGPIRQLLFPAFSLIKGEMYRLRAAYMQSQGVLCTLAFPIGIGFAVLAEPIIRLLIGEKWLPIAPIVQVLGVVSAIQTIENSQPLAMSLGRTKRIFTRELRVFLIRIPLVILGLIVGQYPFIGIIMAVVLARAAANIVNIFLNLQLVRDVINLPIRKQLKVVMRPVLASLAMTAGLALAQIKFETPSSSVEGLLALSLLIALGGLFYVGSLSILWLIAGRPDGPEREILGLFEKVWKRALRPSHR</sequence>
<dbReference type="CDD" id="cd13127">
    <property type="entry name" value="MATE_tuaB_like"/>
    <property type="match status" value="1"/>
</dbReference>
<keyword evidence="3" id="KW-1003">Cell membrane</keyword>